<proteinExistence type="predicted"/>
<organism evidence="1 2">
    <name type="scientific">Planctopirus limnophila (strain ATCC 43296 / DSM 3776 / IFAM 1008 / Mu 290)</name>
    <name type="common">Planctomyces limnophilus</name>
    <dbReference type="NCBI Taxonomy" id="521674"/>
    <lineage>
        <taxon>Bacteria</taxon>
        <taxon>Pseudomonadati</taxon>
        <taxon>Planctomycetota</taxon>
        <taxon>Planctomycetia</taxon>
        <taxon>Planctomycetales</taxon>
        <taxon>Planctomycetaceae</taxon>
        <taxon>Planctopirus</taxon>
    </lineage>
</organism>
<dbReference type="KEGG" id="plm:Plim_3137"/>
<keyword evidence="2" id="KW-1185">Reference proteome</keyword>
<dbReference type="HOGENOM" id="CLU_2452056_0_0_0"/>
<name>D5ST01_PLAL2</name>
<evidence type="ECO:0000313" key="2">
    <source>
        <dbReference type="Proteomes" id="UP000002220"/>
    </source>
</evidence>
<gene>
    <name evidence="1" type="ordered locus">Plim_3137</name>
</gene>
<evidence type="ECO:0000313" key="1">
    <source>
        <dbReference type="EMBL" id="ADG68952.1"/>
    </source>
</evidence>
<protein>
    <submittedName>
        <fullName evidence="1">Uncharacterized protein</fullName>
    </submittedName>
</protein>
<sequence>MPISRGSSWFFGHLARLYQHVAISPHAGEAWSSDPLVNQSLISKGLESHPAQPVVQRLIQSVKNRDKQQNHFYRYNHYNQTCITLANSS</sequence>
<dbReference type="Proteomes" id="UP000002220">
    <property type="component" value="Chromosome"/>
</dbReference>
<dbReference type="RefSeq" id="WP_013111383.1">
    <property type="nucleotide sequence ID" value="NC_014148.1"/>
</dbReference>
<accession>D5ST01</accession>
<dbReference type="AlphaFoldDB" id="D5ST01"/>
<dbReference type="EMBL" id="CP001744">
    <property type="protein sequence ID" value="ADG68952.1"/>
    <property type="molecule type" value="Genomic_DNA"/>
</dbReference>
<reference evidence="1 2" key="1">
    <citation type="journal article" date="2010" name="Stand. Genomic Sci.">
        <title>Complete genome sequence of Planctomyces limnophilus type strain (Mu 290).</title>
        <authorList>
            <person name="Labutti K."/>
            <person name="Sikorski J."/>
            <person name="Schneider S."/>
            <person name="Nolan M."/>
            <person name="Lucas S."/>
            <person name="Glavina Del Rio T."/>
            <person name="Tice H."/>
            <person name="Cheng J.F."/>
            <person name="Goodwin L."/>
            <person name="Pitluck S."/>
            <person name="Liolios K."/>
            <person name="Ivanova N."/>
            <person name="Mavromatis K."/>
            <person name="Mikhailova N."/>
            <person name="Pati A."/>
            <person name="Chen A."/>
            <person name="Palaniappan K."/>
            <person name="Land M."/>
            <person name="Hauser L."/>
            <person name="Chang Y.J."/>
            <person name="Jeffries C.D."/>
            <person name="Tindall B.J."/>
            <person name="Rohde M."/>
            <person name="Goker M."/>
            <person name="Woyke T."/>
            <person name="Bristow J."/>
            <person name="Eisen J.A."/>
            <person name="Markowitz V."/>
            <person name="Hugenholtz P."/>
            <person name="Kyrpides N.C."/>
            <person name="Klenk H.P."/>
            <person name="Lapidus A."/>
        </authorList>
    </citation>
    <scope>NUCLEOTIDE SEQUENCE [LARGE SCALE GENOMIC DNA]</scope>
    <source>
        <strain evidence="2">ATCC 43296 / DSM 3776 / IFAM 1008 / 290</strain>
    </source>
</reference>